<dbReference type="HOGENOM" id="CLU_546750_0_0_1"/>
<reference evidence="2" key="1">
    <citation type="journal article" date="2009" name="PLoS Genet.">
        <title>Sequencing, mapping, and analysis of 27,455 maize full-length cDNAs.</title>
        <authorList>
            <person name="Soderlund C."/>
            <person name="Descour A."/>
            <person name="Kudrna D."/>
            <person name="Bomhoff M."/>
            <person name="Boyd L."/>
            <person name="Currie J."/>
            <person name="Angelova A."/>
            <person name="Collura K."/>
            <person name="Wissotski M."/>
            <person name="Ashley E."/>
            <person name="Morrow D."/>
            <person name="Fernandes J."/>
            <person name="Walbot V."/>
            <person name="Yu Y."/>
        </authorList>
    </citation>
    <scope>NUCLEOTIDE SEQUENCE</scope>
    <source>
        <strain evidence="2">B73</strain>
    </source>
</reference>
<feature type="compositionally biased region" description="Basic and acidic residues" evidence="1">
    <location>
        <begin position="37"/>
        <end position="61"/>
    </location>
</feature>
<evidence type="ECO:0000313" key="2">
    <source>
        <dbReference type="EMBL" id="ACN28018.1"/>
    </source>
</evidence>
<dbReference type="EMBL" id="BT063321">
    <property type="protein sequence ID" value="ACN28018.1"/>
    <property type="molecule type" value="mRNA"/>
</dbReference>
<accession>C0P4V2</accession>
<evidence type="ECO:0000256" key="1">
    <source>
        <dbReference type="SAM" id="MobiDB-lite"/>
    </source>
</evidence>
<feature type="region of interest" description="Disordered" evidence="1">
    <location>
        <begin position="1"/>
        <end position="64"/>
    </location>
</feature>
<dbReference type="AlphaFoldDB" id="C0P4V2"/>
<sequence>MHPGREAERQQDQAPARGEDDQARLRRALQGAGLPRHLPEPEHDGIREDSEEVREDHREGGPVHISQALKLTTLLFRPIRCAAPRCTAGAEADGRGRGHLRPALRRRQPAQGHEVPEARAAQGLARRHLLHGAHGRLLRRAVRGLLRHGAHGGDVLLLLHPGAAFSRPRYRRRLGICVGVGVRVHGDRVPGAEHVRAAVPAPAPLRVQHGGVAQVPRQLRLHLRVVAVARRRGARAPGRVPRLRRVHGRRRRRHVRAPRPRAQVGLPRVAARGSHPRVLAPGVPAAAVLPDQRRVPVQSVSVPQDTEEHCTVTALQGCNGRLLHGRSALQPGAYATEPGVPGVLLHQWELLDAGVRLLHQHQAHQRPGLRRLLPAVLLESHAVRTEVVRRGGHEPPGEPGQVRLRHARRRRQSGVREGQEPGVAVAPRRRVQRRDGVPAVLGLRQGLGPAPAQLQEPLAQERPHPQEEIHILPVNGTEPCAEARLAADHHPSKFWELGF</sequence>
<protein>
    <submittedName>
        <fullName evidence="2">Uncharacterized protein</fullName>
    </submittedName>
</protein>
<proteinExistence type="evidence at transcript level"/>
<feature type="compositionally biased region" description="Basic and acidic residues" evidence="1">
    <location>
        <begin position="1"/>
        <end position="24"/>
    </location>
</feature>
<feature type="compositionally biased region" description="Basic residues" evidence="1">
    <location>
        <begin position="403"/>
        <end position="413"/>
    </location>
</feature>
<feature type="region of interest" description="Disordered" evidence="1">
    <location>
        <begin position="390"/>
        <end position="427"/>
    </location>
</feature>
<organism evidence="2">
    <name type="scientific">Zea mays</name>
    <name type="common">Maize</name>
    <dbReference type="NCBI Taxonomy" id="4577"/>
    <lineage>
        <taxon>Eukaryota</taxon>
        <taxon>Viridiplantae</taxon>
        <taxon>Streptophyta</taxon>
        <taxon>Embryophyta</taxon>
        <taxon>Tracheophyta</taxon>
        <taxon>Spermatophyta</taxon>
        <taxon>Magnoliopsida</taxon>
        <taxon>Liliopsida</taxon>
        <taxon>Poales</taxon>
        <taxon>Poaceae</taxon>
        <taxon>PACMAD clade</taxon>
        <taxon>Panicoideae</taxon>
        <taxon>Andropogonodae</taxon>
        <taxon>Andropogoneae</taxon>
        <taxon>Tripsacinae</taxon>
        <taxon>Zea</taxon>
    </lineage>
</organism>
<name>C0P4V2_MAIZE</name>